<dbReference type="EMBL" id="HACG01044229">
    <property type="protein sequence ID" value="CEK91094.1"/>
    <property type="molecule type" value="Transcribed_RNA"/>
</dbReference>
<dbReference type="AlphaFoldDB" id="A0A0B7BCP8"/>
<accession>A0A0B7BCP8</accession>
<sequence>MHLKYPDGNTYNHTAPYGNTCSNYKAETKAIKTAIETAHHHVECKRDYRQKYNSFIGSRSVLKALEEANLKQEVKLK</sequence>
<name>A0A0B7BCP8_9EUPU</name>
<protein>
    <submittedName>
        <fullName evidence="1">Uncharacterized protein</fullName>
    </submittedName>
</protein>
<proteinExistence type="predicted"/>
<organism evidence="1">
    <name type="scientific">Arion vulgaris</name>
    <dbReference type="NCBI Taxonomy" id="1028688"/>
    <lineage>
        <taxon>Eukaryota</taxon>
        <taxon>Metazoa</taxon>
        <taxon>Spiralia</taxon>
        <taxon>Lophotrochozoa</taxon>
        <taxon>Mollusca</taxon>
        <taxon>Gastropoda</taxon>
        <taxon>Heterobranchia</taxon>
        <taxon>Euthyneura</taxon>
        <taxon>Panpulmonata</taxon>
        <taxon>Eupulmonata</taxon>
        <taxon>Stylommatophora</taxon>
        <taxon>Helicina</taxon>
        <taxon>Arionoidea</taxon>
        <taxon>Arionidae</taxon>
        <taxon>Arion</taxon>
    </lineage>
</organism>
<gene>
    <name evidence="1" type="primary">ORF180970</name>
</gene>
<evidence type="ECO:0000313" key="1">
    <source>
        <dbReference type="EMBL" id="CEK91094.1"/>
    </source>
</evidence>
<reference evidence="1" key="1">
    <citation type="submission" date="2014-12" db="EMBL/GenBank/DDBJ databases">
        <title>Insight into the proteome of Arion vulgaris.</title>
        <authorList>
            <person name="Aradska J."/>
            <person name="Bulat T."/>
            <person name="Smidak R."/>
            <person name="Sarate P."/>
            <person name="Gangsoo J."/>
            <person name="Sialana F."/>
            <person name="Bilban M."/>
            <person name="Lubec G."/>
        </authorList>
    </citation>
    <scope>NUCLEOTIDE SEQUENCE</scope>
    <source>
        <tissue evidence="1">Skin</tissue>
    </source>
</reference>